<keyword evidence="1" id="KW-0812">Transmembrane</keyword>
<dbReference type="AlphaFoldDB" id="A0A2S9IYN7"/>
<gene>
    <name evidence="3" type="ORF">C5748_00195</name>
</gene>
<keyword evidence="4" id="KW-1185">Reference proteome</keyword>
<evidence type="ECO:0000256" key="2">
    <source>
        <dbReference type="SAM" id="SignalP"/>
    </source>
</evidence>
<organism evidence="3 4">
    <name type="scientific">Phyllobacterium phragmitis</name>
    <dbReference type="NCBI Taxonomy" id="2670329"/>
    <lineage>
        <taxon>Bacteria</taxon>
        <taxon>Pseudomonadati</taxon>
        <taxon>Pseudomonadota</taxon>
        <taxon>Alphaproteobacteria</taxon>
        <taxon>Hyphomicrobiales</taxon>
        <taxon>Phyllobacteriaceae</taxon>
        <taxon>Phyllobacterium</taxon>
    </lineage>
</organism>
<evidence type="ECO:0000313" key="3">
    <source>
        <dbReference type="EMBL" id="PRD45635.1"/>
    </source>
</evidence>
<keyword evidence="1" id="KW-0472">Membrane</keyword>
<sequence>MKKRLALITVLVTLFAPTAAFAYVGPGAGLSLLGALWALLVAIVTALFFVVAWPIRKMMRNRRRRLATRDAAGADDTLASVAGSPRQEK</sequence>
<comment type="caution">
    <text evidence="3">The sequence shown here is derived from an EMBL/GenBank/DDBJ whole genome shotgun (WGS) entry which is preliminary data.</text>
</comment>
<evidence type="ECO:0000313" key="4">
    <source>
        <dbReference type="Proteomes" id="UP000239434"/>
    </source>
</evidence>
<dbReference type="RefSeq" id="WP_105739935.1">
    <property type="nucleotide sequence ID" value="NZ_PVBR01000001.1"/>
</dbReference>
<accession>A0A2S9IYN7</accession>
<evidence type="ECO:0000256" key="1">
    <source>
        <dbReference type="SAM" id="Phobius"/>
    </source>
</evidence>
<keyword evidence="1" id="KW-1133">Transmembrane helix</keyword>
<protein>
    <submittedName>
        <fullName evidence="3">Uncharacterized protein</fullName>
    </submittedName>
</protein>
<name>A0A2S9IYN7_9HYPH</name>
<proteinExistence type="predicted"/>
<feature type="signal peptide" evidence="2">
    <location>
        <begin position="1"/>
        <end position="22"/>
    </location>
</feature>
<feature type="transmembrane region" description="Helical" evidence="1">
    <location>
        <begin position="32"/>
        <end position="55"/>
    </location>
</feature>
<keyword evidence="2" id="KW-0732">Signal</keyword>
<dbReference type="EMBL" id="PVBR01000001">
    <property type="protein sequence ID" value="PRD45635.1"/>
    <property type="molecule type" value="Genomic_DNA"/>
</dbReference>
<reference evidence="3 4" key="1">
    <citation type="submission" date="2018-02" db="EMBL/GenBank/DDBJ databases">
        <title>The draft genome of Phyllobacterium sp. 1N-3.</title>
        <authorList>
            <person name="Liu L."/>
            <person name="Li L."/>
            <person name="Zhang X."/>
            <person name="Wang T."/>
            <person name="Liang L."/>
        </authorList>
    </citation>
    <scope>NUCLEOTIDE SEQUENCE [LARGE SCALE GENOMIC DNA]</scope>
    <source>
        <strain evidence="3 4">1N-3</strain>
    </source>
</reference>
<dbReference type="Proteomes" id="UP000239434">
    <property type="component" value="Unassembled WGS sequence"/>
</dbReference>
<feature type="chain" id="PRO_5015454862" evidence="2">
    <location>
        <begin position="23"/>
        <end position="89"/>
    </location>
</feature>